<accession>A0ABU6IVH4</accession>
<proteinExistence type="predicted"/>
<keyword evidence="2" id="KW-1185">Reference proteome</keyword>
<protein>
    <recommendedName>
        <fullName evidence="3">FtsK domain-containing protein</fullName>
    </recommendedName>
</protein>
<evidence type="ECO:0000313" key="1">
    <source>
        <dbReference type="EMBL" id="MEC4293835.1"/>
    </source>
</evidence>
<organism evidence="1 2">
    <name type="scientific">Adlercreutzia shanghongiae</name>
    <dbReference type="NCBI Taxonomy" id="3111773"/>
    <lineage>
        <taxon>Bacteria</taxon>
        <taxon>Bacillati</taxon>
        <taxon>Actinomycetota</taxon>
        <taxon>Coriobacteriia</taxon>
        <taxon>Eggerthellales</taxon>
        <taxon>Eggerthellaceae</taxon>
        <taxon>Adlercreutzia</taxon>
    </lineage>
</organism>
<comment type="caution">
    <text evidence="1">The sequence shown here is derived from an EMBL/GenBank/DDBJ whole genome shotgun (WGS) entry which is preliminary data.</text>
</comment>
<gene>
    <name evidence="1" type="ORF">VJ920_00750</name>
</gene>
<sequence length="514" mass="56987">MSRPLPHISIIGLTEDGDFTNSLLEKIEDEFKNKRTRLLMDAGVKKIDEYNALEKKPSYCSAYPEGCPGYLKHVVLIVDEFGVMSAKLEHGQKAEFGEALRKYRSHGLYCVFANQSSVVGNRELLDSDALAQIGGRLAFRNSDDGEARRIFPNDDRLLALPRLHSLIQGQAIIYSEQQFNVVESVFVDPEREKKIAEECRKSFGESHPLVVDQCERKNFDMRLFSEPNTPDTGSCEQLVIGSSMSLLRPYQSIAMKREPYNNVLVLGSNSDLRFSAVASLATAVAMSGGVVQIVSVPDSTAYGRYRDFAEALNLDFHDSYIGVRRAVETAAQAVKNGPTSATHLLVLDEAAMLFEEMFSDPEESFGAVSPEGEAEDALDNEQGLSASDLFRKQLAAARVEKGSSSALQEKQKFIEAMMRVVSRGSRQGVHVCWSDEFEPNFGSRTLFGMNWPGDSASQVFKHRIASKMKDRATAVRLGFGDGITDIPSKEENAVMAYCDGLGNCSKFRPFRMGW</sequence>
<evidence type="ECO:0000313" key="2">
    <source>
        <dbReference type="Proteomes" id="UP001343724"/>
    </source>
</evidence>
<evidence type="ECO:0008006" key="3">
    <source>
        <dbReference type="Google" id="ProtNLM"/>
    </source>
</evidence>
<dbReference type="InterPro" id="IPR027417">
    <property type="entry name" value="P-loop_NTPase"/>
</dbReference>
<name>A0ABU6IVH4_9ACTN</name>
<dbReference type="EMBL" id="JAYMFH010000001">
    <property type="protein sequence ID" value="MEC4293835.1"/>
    <property type="molecule type" value="Genomic_DNA"/>
</dbReference>
<reference evidence="1 2" key="1">
    <citation type="submission" date="2024-01" db="EMBL/GenBank/DDBJ databases">
        <title>novel species in genus Adlercreutzia.</title>
        <authorList>
            <person name="Liu X."/>
        </authorList>
    </citation>
    <scope>NUCLEOTIDE SEQUENCE [LARGE SCALE GENOMIC DNA]</scope>
    <source>
        <strain evidence="1 2">R22</strain>
    </source>
</reference>
<dbReference type="RefSeq" id="WP_326454141.1">
    <property type="nucleotide sequence ID" value="NZ_JAYMFH010000001.1"/>
</dbReference>
<dbReference type="Proteomes" id="UP001343724">
    <property type="component" value="Unassembled WGS sequence"/>
</dbReference>
<dbReference type="Gene3D" id="3.40.50.300">
    <property type="entry name" value="P-loop containing nucleotide triphosphate hydrolases"/>
    <property type="match status" value="1"/>
</dbReference>